<name>A0ABM9M7H0_9MYCO</name>
<dbReference type="InterPro" id="IPR029058">
    <property type="entry name" value="AB_hydrolase_fold"/>
</dbReference>
<evidence type="ECO:0000313" key="2">
    <source>
        <dbReference type="Proteomes" id="UP001190465"/>
    </source>
</evidence>
<proteinExistence type="predicted"/>
<protein>
    <recommendedName>
        <fullName evidence="3">Alpha/beta hydrolase</fullName>
    </recommendedName>
</protein>
<reference evidence="1 2" key="1">
    <citation type="submission" date="2023-08" db="EMBL/GenBank/DDBJ databases">
        <authorList>
            <person name="Folkvardsen B D."/>
            <person name="Norman A."/>
        </authorList>
    </citation>
    <scope>NUCLEOTIDE SEQUENCE [LARGE SCALE GENOMIC DNA]</scope>
    <source>
        <strain evidence="1 2">Mu0053</strain>
    </source>
</reference>
<evidence type="ECO:0000313" key="1">
    <source>
        <dbReference type="EMBL" id="CAJ1511152.1"/>
    </source>
</evidence>
<gene>
    <name evidence="1" type="ORF">MU0053_005069</name>
</gene>
<dbReference type="SUPFAM" id="SSF53474">
    <property type="entry name" value="alpha/beta-Hydrolases"/>
    <property type="match status" value="1"/>
</dbReference>
<dbReference type="EMBL" id="OY726397">
    <property type="protein sequence ID" value="CAJ1511152.1"/>
    <property type="molecule type" value="Genomic_DNA"/>
</dbReference>
<dbReference type="Proteomes" id="UP001190465">
    <property type="component" value="Chromosome"/>
</dbReference>
<organism evidence="1 2">
    <name type="scientific">[Mycobacterium] burgundiense</name>
    <dbReference type="NCBI Taxonomy" id="3064286"/>
    <lineage>
        <taxon>Bacteria</taxon>
        <taxon>Bacillati</taxon>
        <taxon>Actinomycetota</taxon>
        <taxon>Actinomycetes</taxon>
        <taxon>Mycobacteriales</taxon>
        <taxon>Mycobacteriaceae</taxon>
        <taxon>Mycolicibacterium</taxon>
    </lineage>
</organism>
<sequence length="55" mass="6114">MIGGEHDIAYETDNFRHTAEGFADSKLIIYPRTTHLGAVKHPRFAPDIVDFLSAA</sequence>
<keyword evidence="2" id="KW-1185">Reference proteome</keyword>
<evidence type="ECO:0008006" key="3">
    <source>
        <dbReference type="Google" id="ProtNLM"/>
    </source>
</evidence>
<dbReference type="RefSeq" id="WP_308480318.1">
    <property type="nucleotide sequence ID" value="NZ_OY726397.1"/>
</dbReference>
<accession>A0ABM9M7H0</accession>
<dbReference type="Gene3D" id="3.40.50.1820">
    <property type="entry name" value="alpha/beta hydrolase"/>
    <property type="match status" value="1"/>
</dbReference>